<evidence type="ECO:0000313" key="2">
    <source>
        <dbReference type="Proteomes" id="UP001419268"/>
    </source>
</evidence>
<comment type="caution">
    <text evidence="1">The sequence shown here is derived from an EMBL/GenBank/DDBJ whole genome shotgun (WGS) entry which is preliminary data.</text>
</comment>
<sequence length="66" mass="7554">MEYNHVCHANSKIIDSRFKWIRWESSLKSGLDKKLKSAKAAFDVSVIGNLDFKDITIKKDSGNVIR</sequence>
<evidence type="ECO:0000313" key="1">
    <source>
        <dbReference type="EMBL" id="KAK9105179.1"/>
    </source>
</evidence>
<dbReference type="EMBL" id="JBBNAG010000009">
    <property type="protein sequence ID" value="KAK9105179.1"/>
    <property type="molecule type" value="Genomic_DNA"/>
</dbReference>
<accession>A0AAP0I2B4</accession>
<dbReference type="Proteomes" id="UP001419268">
    <property type="component" value="Unassembled WGS sequence"/>
</dbReference>
<dbReference type="AlphaFoldDB" id="A0AAP0I2B4"/>
<reference evidence="1 2" key="1">
    <citation type="submission" date="2024-01" db="EMBL/GenBank/DDBJ databases">
        <title>Genome assemblies of Stephania.</title>
        <authorList>
            <person name="Yang L."/>
        </authorList>
    </citation>
    <scope>NUCLEOTIDE SEQUENCE [LARGE SCALE GENOMIC DNA]</scope>
    <source>
        <strain evidence="1">JXDWG</strain>
        <tissue evidence="1">Leaf</tissue>
    </source>
</reference>
<protein>
    <submittedName>
        <fullName evidence="1">Uncharacterized protein</fullName>
    </submittedName>
</protein>
<gene>
    <name evidence="1" type="ORF">Scep_022023</name>
</gene>
<name>A0AAP0I2B4_9MAGN</name>
<keyword evidence="2" id="KW-1185">Reference proteome</keyword>
<proteinExistence type="predicted"/>
<organism evidence="1 2">
    <name type="scientific">Stephania cephalantha</name>
    <dbReference type="NCBI Taxonomy" id="152367"/>
    <lineage>
        <taxon>Eukaryota</taxon>
        <taxon>Viridiplantae</taxon>
        <taxon>Streptophyta</taxon>
        <taxon>Embryophyta</taxon>
        <taxon>Tracheophyta</taxon>
        <taxon>Spermatophyta</taxon>
        <taxon>Magnoliopsida</taxon>
        <taxon>Ranunculales</taxon>
        <taxon>Menispermaceae</taxon>
        <taxon>Menispermoideae</taxon>
        <taxon>Cissampelideae</taxon>
        <taxon>Stephania</taxon>
    </lineage>
</organism>